<dbReference type="InterPro" id="IPR004583">
    <property type="entry name" value="DNA_repair_Rad4"/>
</dbReference>
<dbReference type="SMART" id="SM01031">
    <property type="entry name" value="BHD_2"/>
    <property type="match status" value="1"/>
</dbReference>
<keyword evidence="3" id="KW-0227">DNA damage</keyword>
<evidence type="ECO:0000259" key="8">
    <source>
        <dbReference type="SMART" id="SM01031"/>
    </source>
</evidence>
<sequence length="1017" mass="116842">MNIEIFRTSTITEIGEMTDYFADIFGDPDNKLVCTPVGENNENIDILNLLEKREKSSIQIAQPENVHLDDSHDEFIEIYNTENKVGARTSRKKSLQQKSESKETIYHNAEQAIRKSTRRKRNTEPVLKDSTLSKSRRQSQKTKNHAVIANESTTEDSEKLSSTKNALSEKQLKVTVSVEPADSTTKQVIENSTRQKRKTEPPPKIPPRTKRQTMKPKLPKSGSESECFDKISSKDSSDFDLGSVEPADSKTKQVIGKSTRQKRKTEPPSKIPPRTKRRTMKRKLPESGSESEYSDKIPSNDSSDFDPESVEPADSRTKQVIRKSTKQKIKTEPPPKILSKTKKQTIKRRLHESESESEYSDTMSSSDSSDSKPESIKKKRKAPVNKKKALPASSSHKVIRKIETESESSDNWQDVEEKANVGAKLSETEFIKAHLKEKSDSEQNEEQERMIVVDLSRKKPSKKVDPDTEAKRALQRLLRETLQDMHRFYLMATLYFGRSCNRVCDGDYLRVLSLSLLTTLTSLPSPQSTKKSNDLEPIYRLFLDFVDLNKNQVFFDSTSIQQGIKEKCLHPNQVAVVMISALRQLDFDVRLVICFNSIPLKMEISPKARKMPSLKFESKDLPINIIAEIYLPHLQSFVPVSFHEKKFDTITKNFIYSFAFHSTKPVNKIVPYSERSPLDISLKYDKDYDIASQEKHIPIEDMRHLLEKVYLYSDVDCMIVNNLNVLPKKSESILYERDQKDLQTSRAEWYKKPLPTSVQVYKKHPLYALERNLLKYEVIYPPDARVFGNLKNGERVFSRDSVHLCHTRETWIKQAKAVKLYSEPAKIVKARLSRRRKLTLVETDPEPTTDLFGEWQVEDYVPPVAKDGIVPRNEHNSVDVYQPCMIPIGCVHLNLPGLHLIARDLKIDHVSAVVGWTFHGDGRAVPKQLGHVVCKESAPTLIDAWREKRFNRLKAQSEERSRRALANWVKLAKNLQIWQRINAQYSFMEKRNLDASKEKKVLTNSWFSLLTKLINSI</sequence>
<feature type="compositionally biased region" description="Basic residues" evidence="6">
    <location>
        <begin position="134"/>
        <end position="144"/>
    </location>
</feature>
<reference evidence="10 11" key="1">
    <citation type="submission" date="2024-11" db="EMBL/GenBank/DDBJ databases">
        <title>Adaptive evolution of stress response genes in parasites aligns with host niche diversity.</title>
        <authorList>
            <person name="Hahn C."/>
            <person name="Resl P."/>
        </authorList>
    </citation>
    <scope>NUCLEOTIDE SEQUENCE [LARGE SCALE GENOMIC DNA]</scope>
    <source>
        <strain evidence="10">EGGRZ-B1_66</strain>
        <tissue evidence="10">Body</tissue>
    </source>
</reference>
<evidence type="ECO:0000256" key="2">
    <source>
        <dbReference type="ARBA" id="ARBA00009525"/>
    </source>
</evidence>
<comment type="similarity">
    <text evidence="2">Belongs to the XPC family.</text>
</comment>
<evidence type="ECO:0000256" key="1">
    <source>
        <dbReference type="ARBA" id="ARBA00004123"/>
    </source>
</evidence>
<evidence type="ECO:0000313" key="10">
    <source>
        <dbReference type="EMBL" id="KAL3321016.1"/>
    </source>
</evidence>
<dbReference type="Pfam" id="PF10403">
    <property type="entry name" value="BHD_1"/>
    <property type="match status" value="1"/>
</dbReference>
<feature type="domain" description="Rad4 beta-hairpin" evidence="8">
    <location>
        <begin position="805"/>
        <end position="863"/>
    </location>
</feature>
<comment type="caution">
    <text evidence="10">The sequence shown here is derived from an EMBL/GenBank/DDBJ whole genome shotgun (WGS) entry which is preliminary data.</text>
</comment>
<dbReference type="InterPro" id="IPR036985">
    <property type="entry name" value="Transglutaminase-like_sf"/>
</dbReference>
<dbReference type="GO" id="GO:0006281">
    <property type="term" value="P:DNA repair"/>
    <property type="evidence" value="ECO:0007669"/>
    <property type="project" value="UniProtKB-KW"/>
</dbReference>
<feature type="domain" description="Rad4 beta-hairpin" evidence="9">
    <location>
        <begin position="870"/>
        <end position="945"/>
    </location>
</feature>
<dbReference type="PANTHER" id="PTHR12135">
    <property type="entry name" value="DNA REPAIR PROTEIN XP-C / RAD4"/>
    <property type="match status" value="1"/>
</dbReference>
<evidence type="ECO:0000313" key="11">
    <source>
        <dbReference type="Proteomes" id="UP001626550"/>
    </source>
</evidence>
<evidence type="ECO:0000259" key="9">
    <source>
        <dbReference type="SMART" id="SM01032"/>
    </source>
</evidence>
<evidence type="ECO:0000259" key="7">
    <source>
        <dbReference type="SMART" id="SM01030"/>
    </source>
</evidence>
<keyword evidence="4" id="KW-0234">DNA repair</keyword>
<gene>
    <name evidence="10" type="ORF">Ciccas_000294</name>
</gene>
<organism evidence="10 11">
    <name type="scientific">Cichlidogyrus casuarinus</name>
    <dbReference type="NCBI Taxonomy" id="1844966"/>
    <lineage>
        <taxon>Eukaryota</taxon>
        <taxon>Metazoa</taxon>
        <taxon>Spiralia</taxon>
        <taxon>Lophotrochozoa</taxon>
        <taxon>Platyhelminthes</taxon>
        <taxon>Monogenea</taxon>
        <taxon>Monopisthocotylea</taxon>
        <taxon>Dactylogyridea</taxon>
        <taxon>Ancyrocephalidae</taxon>
        <taxon>Cichlidogyrus</taxon>
    </lineage>
</organism>
<dbReference type="InterPro" id="IPR018327">
    <property type="entry name" value="BHD_2"/>
</dbReference>
<dbReference type="InterPro" id="IPR018328">
    <property type="entry name" value="Rad4_beta-hairpin_dom3"/>
</dbReference>
<dbReference type="SMART" id="SM01032">
    <property type="entry name" value="BHD_3"/>
    <property type="match status" value="1"/>
</dbReference>
<dbReference type="Gene3D" id="3.90.260.10">
    <property type="entry name" value="Transglutaminase-like"/>
    <property type="match status" value="1"/>
</dbReference>
<dbReference type="Pfam" id="PF10404">
    <property type="entry name" value="BHD_2"/>
    <property type="match status" value="1"/>
</dbReference>
<dbReference type="PANTHER" id="PTHR12135:SF0">
    <property type="entry name" value="DNA REPAIR PROTEIN COMPLEMENTING XP-C CELLS"/>
    <property type="match status" value="1"/>
</dbReference>
<proteinExistence type="inferred from homology"/>
<feature type="domain" description="Rad4 beta-hairpin" evidence="7">
    <location>
        <begin position="750"/>
        <end position="803"/>
    </location>
</feature>
<feature type="compositionally biased region" description="Basic residues" evidence="6">
    <location>
        <begin position="207"/>
        <end position="218"/>
    </location>
</feature>
<dbReference type="AlphaFoldDB" id="A0ABD2QNC6"/>
<dbReference type="SMART" id="SM01030">
    <property type="entry name" value="BHD_1"/>
    <property type="match status" value="1"/>
</dbReference>
<accession>A0ABD2QNC6</accession>
<evidence type="ECO:0000256" key="6">
    <source>
        <dbReference type="SAM" id="MobiDB-lite"/>
    </source>
</evidence>
<evidence type="ECO:0000256" key="3">
    <source>
        <dbReference type="ARBA" id="ARBA00022763"/>
    </source>
</evidence>
<dbReference type="GO" id="GO:0005634">
    <property type="term" value="C:nucleus"/>
    <property type="evidence" value="ECO:0007669"/>
    <property type="project" value="UniProtKB-SubCell"/>
</dbReference>
<comment type="subcellular location">
    <subcellularLocation>
        <location evidence="1">Nucleus</location>
    </subcellularLocation>
</comment>
<feature type="compositionally biased region" description="Polar residues" evidence="6">
    <location>
        <begin position="182"/>
        <end position="192"/>
    </location>
</feature>
<feature type="compositionally biased region" description="Basic residues" evidence="6">
    <location>
        <begin position="273"/>
        <end position="282"/>
    </location>
</feature>
<dbReference type="Proteomes" id="UP001626550">
    <property type="component" value="Unassembled WGS sequence"/>
</dbReference>
<feature type="region of interest" description="Disordered" evidence="6">
    <location>
        <begin position="113"/>
        <end position="414"/>
    </location>
</feature>
<protein>
    <submittedName>
        <fullName evidence="10">Uncharacterized protein</fullName>
    </submittedName>
</protein>
<evidence type="ECO:0000256" key="4">
    <source>
        <dbReference type="ARBA" id="ARBA00023204"/>
    </source>
</evidence>
<dbReference type="EMBL" id="JBJKFK010000015">
    <property type="protein sequence ID" value="KAL3321016.1"/>
    <property type="molecule type" value="Genomic_DNA"/>
</dbReference>
<feature type="compositionally biased region" description="Basic residues" evidence="6">
    <location>
        <begin position="319"/>
        <end position="328"/>
    </location>
</feature>
<dbReference type="Gene3D" id="3.30.70.2460">
    <property type="entry name" value="Rad4, beta-hairpin domain BHD3"/>
    <property type="match status" value="1"/>
</dbReference>
<dbReference type="Pfam" id="PF10405">
    <property type="entry name" value="BHD_3"/>
    <property type="match status" value="1"/>
</dbReference>
<name>A0ABD2QNC6_9PLAT</name>
<feature type="compositionally biased region" description="Basic residues" evidence="6">
    <location>
        <begin position="377"/>
        <end position="389"/>
    </location>
</feature>
<dbReference type="InterPro" id="IPR018326">
    <property type="entry name" value="Rad4_beta-hairpin_dom1"/>
</dbReference>
<keyword evidence="11" id="KW-1185">Reference proteome</keyword>
<dbReference type="InterPro" id="IPR042488">
    <property type="entry name" value="Rad4_BHD3_sf"/>
</dbReference>
<evidence type="ECO:0000256" key="5">
    <source>
        <dbReference type="ARBA" id="ARBA00023242"/>
    </source>
</evidence>
<feature type="compositionally biased region" description="Basic residues" evidence="6">
    <location>
        <begin position="339"/>
        <end position="350"/>
    </location>
</feature>
<keyword evidence="5" id="KW-0539">Nucleus</keyword>
<feature type="compositionally biased region" description="Basic and acidic residues" evidence="6">
    <location>
        <begin position="227"/>
        <end position="237"/>
    </location>
</feature>
<dbReference type="Gene3D" id="2.20.20.110">
    <property type="entry name" value="Rad4, beta-hairpin domain BHD1"/>
    <property type="match status" value="1"/>
</dbReference>